<dbReference type="PANTHER" id="PTHR30005:SF14">
    <property type="entry name" value="EXOPOLYPHOSPHATASE"/>
    <property type="match status" value="1"/>
</dbReference>
<feature type="domain" description="Ppx/GppA phosphatase C-terminal" evidence="3">
    <location>
        <begin position="317"/>
        <end position="492"/>
    </location>
</feature>
<dbReference type="InterPro" id="IPR043129">
    <property type="entry name" value="ATPase_NBD"/>
</dbReference>
<dbReference type="InterPro" id="IPR050273">
    <property type="entry name" value="GppA/Ppx_hydrolase"/>
</dbReference>
<reference evidence="4 5" key="1">
    <citation type="submission" date="2019-02" db="EMBL/GenBank/DDBJ databases">
        <title>Deep-cultivation of Planctomycetes and their phenomic and genomic characterization uncovers novel biology.</title>
        <authorList>
            <person name="Wiegand S."/>
            <person name="Jogler M."/>
            <person name="Boedeker C."/>
            <person name="Pinto D."/>
            <person name="Vollmers J."/>
            <person name="Rivas-Marin E."/>
            <person name="Kohn T."/>
            <person name="Peeters S.H."/>
            <person name="Heuer A."/>
            <person name="Rast P."/>
            <person name="Oberbeckmann S."/>
            <person name="Bunk B."/>
            <person name="Jeske O."/>
            <person name="Meyerdierks A."/>
            <person name="Storesund J.E."/>
            <person name="Kallscheuer N."/>
            <person name="Luecker S."/>
            <person name="Lage O.M."/>
            <person name="Pohl T."/>
            <person name="Merkel B.J."/>
            <person name="Hornburger P."/>
            <person name="Mueller R.-W."/>
            <person name="Bruemmer F."/>
            <person name="Labrenz M."/>
            <person name="Spormann A.M."/>
            <person name="Op den Camp H."/>
            <person name="Overmann J."/>
            <person name="Amann R."/>
            <person name="Jetten M.S.M."/>
            <person name="Mascher T."/>
            <person name="Medema M.H."/>
            <person name="Devos D.P."/>
            <person name="Kaster A.-K."/>
            <person name="Ovreas L."/>
            <person name="Rohde M."/>
            <person name="Galperin M.Y."/>
            <person name="Jogler C."/>
        </authorList>
    </citation>
    <scope>NUCLEOTIDE SEQUENCE [LARGE SCALE GENOMIC DNA]</scope>
    <source>
        <strain evidence="4 5">Pla163</strain>
    </source>
</reference>
<evidence type="ECO:0000313" key="4">
    <source>
        <dbReference type="EMBL" id="QDU84806.1"/>
    </source>
</evidence>
<dbReference type="FunFam" id="3.30.420.40:FF:000023">
    <property type="entry name" value="Guanosine-5'-triphosphate,3'-diphosphate pyrophosphatase"/>
    <property type="match status" value="1"/>
</dbReference>
<dbReference type="CDD" id="cd24053">
    <property type="entry name" value="ASKHA_NBD_EcPPX-GppA-like"/>
    <property type="match status" value="1"/>
</dbReference>
<sequence>MPPPSTTPADDSLIGALDLGSNSFHLILGRLVDEQIVIIDRLREPVRMGAGLGRDRTLDEATQVRALECLARMGERLRGVAPDRLRIVGTNTLRRARNARRFVARAEEVLGHEIEILPGLEEARLIYLGVAHSITGDPDPRLVIDIGGGSTEVILGRSFDIVFANSLAMGCVAFASKYFPNGEITEAAFERAVLKARRETVPVAESYVEHGFNRVVGSSGTARAIERILRENGWTKGGIDRAGLARLRREVLRAGRVNALDLPGLSDDRKPVLASGLAVLLGLVEELGIERIETTSGAMREGLLYDLIGRLRHDDLREHTIARLEQRYAVDLAQSRRVERCARKLVGAGAGAALGLDSESLRFLSWGARLHEVGQALRYGGYHRHGAYLIAESHLPGFSEDDQNLLSLLVLLHRRRLDLVLVEERAPARVEEALALALVLRLAVVLCRARGATPVPAAGLTTDAGDPHRLVLTLENGLLERAPLLRADLESEIEAFGRVGFDLAVQDATRPTDAK</sequence>
<organism evidence="4 5">
    <name type="scientific">Rohdeia mirabilis</name>
    <dbReference type="NCBI Taxonomy" id="2528008"/>
    <lineage>
        <taxon>Bacteria</taxon>
        <taxon>Pseudomonadati</taxon>
        <taxon>Planctomycetota</taxon>
        <taxon>Planctomycetia</taxon>
        <taxon>Planctomycetia incertae sedis</taxon>
        <taxon>Rohdeia</taxon>
    </lineage>
</organism>
<dbReference type="RefSeq" id="WP_145187006.1">
    <property type="nucleotide sequence ID" value="NZ_CP036290.1"/>
</dbReference>
<name>A0A518D001_9BACT</name>
<gene>
    <name evidence="4" type="primary">ppx</name>
    <name evidence="4" type="ORF">Pla163_19200</name>
</gene>
<protein>
    <submittedName>
        <fullName evidence="4">Exopolyphosphatase</fullName>
        <ecNumber evidence="4">3.6.1.11</ecNumber>
    </submittedName>
</protein>
<dbReference type="InterPro" id="IPR048950">
    <property type="entry name" value="Ppx_GppA_C"/>
</dbReference>
<dbReference type="Pfam" id="PF21447">
    <property type="entry name" value="Ppx-GppA_III"/>
    <property type="match status" value="1"/>
</dbReference>
<dbReference type="PANTHER" id="PTHR30005">
    <property type="entry name" value="EXOPOLYPHOSPHATASE"/>
    <property type="match status" value="1"/>
</dbReference>
<proteinExistence type="predicted"/>
<keyword evidence="5" id="KW-1185">Reference proteome</keyword>
<dbReference type="InterPro" id="IPR030673">
    <property type="entry name" value="PyroPPase_GppA_Ppx"/>
</dbReference>
<dbReference type="GO" id="GO:0004309">
    <property type="term" value="F:exopolyphosphatase activity"/>
    <property type="evidence" value="ECO:0007669"/>
    <property type="project" value="UniProtKB-EC"/>
</dbReference>
<evidence type="ECO:0000256" key="1">
    <source>
        <dbReference type="ARBA" id="ARBA00022801"/>
    </source>
</evidence>
<dbReference type="EC" id="3.6.1.11" evidence="4"/>
<dbReference type="AlphaFoldDB" id="A0A518D001"/>
<dbReference type="OrthoDB" id="9807195at2"/>
<dbReference type="Gene3D" id="1.10.3210.10">
    <property type="entry name" value="Hypothetical protein af1432"/>
    <property type="match status" value="1"/>
</dbReference>
<evidence type="ECO:0000259" key="2">
    <source>
        <dbReference type="Pfam" id="PF02541"/>
    </source>
</evidence>
<dbReference type="Gene3D" id="3.30.420.150">
    <property type="entry name" value="Exopolyphosphatase. Domain 2"/>
    <property type="match status" value="1"/>
</dbReference>
<dbReference type="GO" id="GO:0006798">
    <property type="term" value="P:polyphosphate catabolic process"/>
    <property type="evidence" value="ECO:0007669"/>
    <property type="project" value="TreeGrafter"/>
</dbReference>
<dbReference type="PIRSF" id="PIRSF001267">
    <property type="entry name" value="Pyrophosphatase_GppA_Ppx"/>
    <property type="match status" value="1"/>
</dbReference>
<dbReference type="Proteomes" id="UP000319342">
    <property type="component" value="Chromosome"/>
</dbReference>
<accession>A0A518D001</accession>
<dbReference type="SUPFAM" id="SSF53067">
    <property type="entry name" value="Actin-like ATPase domain"/>
    <property type="match status" value="2"/>
</dbReference>
<feature type="domain" description="Ppx/GppA phosphatase N-terminal" evidence="2">
    <location>
        <begin position="33"/>
        <end position="309"/>
    </location>
</feature>
<dbReference type="SUPFAM" id="SSF109604">
    <property type="entry name" value="HD-domain/PDEase-like"/>
    <property type="match status" value="1"/>
</dbReference>
<dbReference type="Gene3D" id="3.30.420.40">
    <property type="match status" value="1"/>
</dbReference>
<dbReference type="EMBL" id="CP036290">
    <property type="protein sequence ID" value="QDU84806.1"/>
    <property type="molecule type" value="Genomic_DNA"/>
</dbReference>
<evidence type="ECO:0000259" key="3">
    <source>
        <dbReference type="Pfam" id="PF21447"/>
    </source>
</evidence>
<evidence type="ECO:0000313" key="5">
    <source>
        <dbReference type="Proteomes" id="UP000319342"/>
    </source>
</evidence>
<keyword evidence="1 4" id="KW-0378">Hydrolase</keyword>
<dbReference type="InterPro" id="IPR003695">
    <property type="entry name" value="Ppx_GppA_N"/>
</dbReference>
<dbReference type="Pfam" id="PF02541">
    <property type="entry name" value="Ppx-GppA"/>
    <property type="match status" value="1"/>
</dbReference>